<evidence type="ECO:0000313" key="2">
    <source>
        <dbReference type="Proteomes" id="UP000515908"/>
    </source>
</evidence>
<dbReference type="EMBL" id="LR877168">
    <property type="protein sequence ID" value="CAD2222127.1"/>
    <property type="molecule type" value="Genomic_DNA"/>
</dbReference>
<evidence type="ECO:0000313" key="1">
    <source>
        <dbReference type="EMBL" id="CAD2222127.1"/>
    </source>
</evidence>
<name>A0A7G2CSF5_9TRYP</name>
<sequence>MTLMFDTELALQMSWTALASSTTAGYVFRMGQLVLVLPTNDDRYRGATVRPAASQVFNSLGSLSVIANNVEHTFTNKENKLSFSTVSAVFTVLSDGRLPEDFMEDYITEYQYDSGSYPFKWLPTRVEGSSAVTVIEKHKKDVKYAGSTTVKASCVWLCGGESCTTYRRALPLSLGQLLIVELTYAGCASEEERHFLESWVEGIVVSALPRF</sequence>
<organism evidence="1 2">
    <name type="scientific">Angomonas deanei</name>
    <dbReference type="NCBI Taxonomy" id="59799"/>
    <lineage>
        <taxon>Eukaryota</taxon>
        <taxon>Discoba</taxon>
        <taxon>Euglenozoa</taxon>
        <taxon>Kinetoplastea</taxon>
        <taxon>Metakinetoplastina</taxon>
        <taxon>Trypanosomatida</taxon>
        <taxon>Trypanosomatidae</taxon>
        <taxon>Strigomonadinae</taxon>
        <taxon>Angomonas</taxon>
    </lineage>
</organism>
<gene>
    <name evidence="1" type="ORF">ADEAN_000966600</name>
</gene>
<dbReference type="VEuPathDB" id="TriTrypDB:ADEAN_000966600"/>
<reference evidence="1 2" key="1">
    <citation type="submission" date="2020-08" db="EMBL/GenBank/DDBJ databases">
        <authorList>
            <person name="Newling K."/>
            <person name="Davey J."/>
            <person name="Forrester S."/>
        </authorList>
    </citation>
    <scope>NUCLEOTIDE SEQUENCE [LARGE SCALE GENOMIC DNA]</scope>
    <source>
        <strain evidence="2">Crithidia deanei Carvalho (ATCC PRA-265)</strain>
    </source>
</reference>
<dbReference type="AlphaFoldDB" id="A0A7G2CSF5"/>
<dbReference type="Proteomes" id="UP000515908">
    <property type="component" value="Chromosome 24"/>
</dbReference>
<dbReference type="OrthoDB" id="273369at2759"/>
<proteinExistence type="predicted"/>
<protein>
    <submittedName>
        <fullName evidence="1">Uncharacterized protein</fullName>
    </submittedName>
</protein>
<keyword evidence="2" id="KW-1185">Reference proteome</keyword>
<accession>A0A7G2CSF5</accession>